<evidence type="ECO:0000256" key="4">
    <source>
        <dbReference type="ARBA" id="ARBA00023136"/>
    </source>
</evidence>
<proteinExistence type="evidence at transcript level"/>
<organism evidence="7">
    <name type="scientific">Picea sitchensis</name>
    <name type="common">Sitka spruce</name>
    <name type="synonym">Pinus sitchensis</name>
    <dbReference type="NCBI Taxonomy" id="3332"/>
    <lineage>
        <taxon>Eukaryota</taxon>
        <taxon>Viridiplantae</taxon>
        <taxon>Streptophyta</taxon>
        <taxon>Embryophyta</taxon>
        <taxon>Tracheophyta</taxon>
        <taxon>Spermatophyta</taxon>
        <taxon>Pinopsida</taxon>
        <taxon>Pinidae</taxon>
        <taxon>Conifers I</taxon>
        <taxon>Pinales</taxon>
        <taxon>Pinaceae</taxon>
        <taxon>Picea</taxon>
    </lineage>
</organism>
<reference evidence="7" key="1">
    <citation type="journal article" date="2008" name="BMC Genomics">
        <title>A conifer genomics resource of 200,000 spruce (Picea spp.) ESTs and 6,464 high-quality, sequence-finished full-length cDNAs for Sitka spruce (Picea sitchensis).</title>
        <authorList>
            <person name="Ralph S.G."/>
            <person name="Chun H.J."/>
            <person name="Kolosova N."/>
            <person name="Cooper D."/>
            <person name="Oddy C."/>
            <person name="Ritland C.E."/>
            <person name="Kirkpatrick R."/>
            <person name="Moore R."/>
            <person name="Barber S."/>
            <person name="Holt R.A."/>
            <person name="Jones S.J."/>
            <person name="Marra M.A."/>
            <person name="Douglas C.J."/>
            <person name="Ritland K."/>
            <person name="Bohlmann J."/>
        </authorList>
    </citation>
    <scope>NUCLEOTIDE SEQUENCE</scope>
    <source>
        <tissue evidence="7">Bark</tissue>
    </source>
</reference>
<protein>
    <recommendedName>
        <fullName evidence="6">Late embryogenesis abundant protein LEA-2 subgroup domain-containing protein</fullName>
    </recommendedName>
</protein>
<sequence>MAERVYPSNRPGVQNLNGAYTKGQMYGAALPTFRPTPPKRRRNRCCLCFLCFVAFLLVLILLAGIAALVIWVIYRPHQPSFTLNSVQIPKFNVTKDSHLSYEFDLQMDAKNPNKKVSFYYDVFSVKVSSGNVDLADGSVPGFFHGTKNTTVLKSNLKSQNLALGASDAKNLKSAQSKGKIKLDVDLQTRVRVKMGKWKSHNVKVDVKCKGVSAVISGTKKASPTANSDAKCEIKLKFKVFKWYL</sequence>
<comment type="subcellular location">
    <subcellularLocation>
        <location evidence="1">Membrane</location>
        <topology evidence="1">Single-pass membrane protein</topology>
    </subcellularLocation>
</comment>
<evidence type="ECO:0000313" key="7">
    <source>
        <dbReference type="EMBL" id="ABK21017.1"/>
    </source>
</evidence>
<evidence type="ECO:0000256" key="1">
    <source>
        <dbReference type="ARBA" id="ARBA00004167"/>
    </source>
</evidence>
<evidence type="ECO:0000259" key="6">
    <source>
        <dbReference type="Pfam" id="PF03168"/>
    </source>
</evidence>
<dbReference type="Gene3D" id="2.60.40.1820">
    <property type="match status" value="1"/>
</dbReference>
<dbReference type="AlphaFoldDB" id="A9NK56"/>
<evidence type="ECO:0000256" key="5">
    <source>
        <dbReference type="SAM" id="Phobius"/>
    </source>
</evidence>
<dbReference type="GO" id="GO:0098542">
    <property type="term" value="P:defense response to other organism"/>
    <property type="evidence" value="ECO:0007669"/>
    <property type="project" value="InterPro"/>
</dbReference>
<keyword evidence="3 5" id="KW-1133">Transmembrane helix</keyword>
<name>A9NK56_PICSI</name>
<dbReference type="GO" id="GO:0005886">
    <property type="term" value="C:plasma membrane"/>
    <property type="evidence" value="ECO:0007669"/>
    <property type="project" value="TreeGrafter"/>
</dbReference>
<dbReference type="Pfam" id="PF03168">
    <property type="entry name" value="LEA_2"/>
    <property type="match status" value="1"/>
</dbReference>
<evidence type="ECO:0000256" key="2">
    <source>
        <dbReference type="ARBA" id="ARBA00022692"/>
    </source>
</evidence>
<dbReference type="InterPro" id="IPR004864">
    <property type="entry name" value="LEA_2"/>
</dbReference>
<dbReference type="InterPro" id="IPR044839">
    <property type="entry name" value="NDR1-like"/>
</dbReference>
<feature type="domain" description="Late embryogenesis abundant protein LEA-2 subgroup" evidence="6">
    <location>
        <begin position="108"/>
        <end position="208"/>
    </location>
</feature>
<accession>A9NK56</accession>
<feature type="transmembrane region" description="Helical" evidence="5">
    <location>
        <begin position="47"/>
        <end position="74"/>
    </location>
</feature>
<evidence type="ECO:0000256" key="3">
    <source>
        <dbReference type="ARBA" id="ARBA00022989"/>
    </source>
</evidence>
<keyword evidence="2 5" id="KW-0812">Transmembrane</keyword>
<dbReference type="EMBL" id="EF081629">
    <property type="protein sequence ID" value="ABK21017.1"/>
    <property type="molecule type" value="mRNA"/>
</dbReference>
<keyword evidence="4 5" id="KW-0472">Membrane</keyword>
<dbReference type="PANTHER" id="PTHR31234">
    <property type="entry name" value="LATE EMBRYOGENESIS ABUNDANT (LEA) HYDROXYPROLINE-RICH GLYCOPROTEIN FAMILY"/>
    <property type="match status" value="1"/>
</dbReference>
<dbReference type="PANTHER" id="PTHR31234:SF39">
    <property type="entry name" value="HARPIN-INDUCED PROTEIN 1 CONTAINING PROTEIN, EXPRESSED"/>
    <property type="match status" value="1"/>
</dbReference>